<dbReference type="Proteomes" id="UP001500298">
    <property type="component" value="Unassembled WGS sequence"/>
</dbReference>
<dbReference type="Pfam" id="PF07228">
    <property type="entry name" value="SpoIIE"/>
    <property type="match status" value="1"/>
</dbReference>
<feature type="repeat" description="TPR" evidence="3">
    <location>
        <begin position="187"/>
        <end position="220"/>
    </location>
</feature>
<keyword evidence="1" id="KW-0677">Repeat</keyword>
<evidence type="ECO:0000256" key="2">
    <source>
        <dbReference type="ARBA" id="ARBA00022803"/>
    </source>
</evidence>
<keyword evidence="4" id="KW-0472">Membrane</keyword>
<dbReference type="SMART" id="SM00028">
    <property type="entry name" value="TPR"/>
    <property type="match status" value="6"/>
</dbReference>
<accession>A0ABP9DKI5</accession>
<dbReference type="EMBL" id="BAABJX010000052">
    <property type="protein sequence ID" value="GAA4845198.1"/>
    <property type="molecule type" value="Genomic_DNA"/>
</dbReference>
<dbReference type="InterPro" id="IPR019734">
    <property type="entry name" value="TPR_rpt"/>
</dbReference>
<dbReference type="SUPFAM" id="SSF48452">
    <property type="entry name" value="TPR-like"/>
    <property type="match status" value="2"/>
</dbReference>
<keyword evidence="7" id="KW-1185">Reference proteome</keyword>
<protein>
    <recommendedName>
        <fullName evidence="5">PPM-type phosphatase domain-containing protein</fullName>
    </recommendedName>
</protein>
<dbReference type="Pfam" id="PF13176">
    <property type="entry name" value="TPR_7"/>
    <property type="match status" value="1"/>
</dbReference>
<dbReference type="InterPro" id="IPR036457">
    <property type="entry name" value="PPM-type-like_dom_sf"/>
</dbReference>
<keyword evidence="4" id="KW-1133">Transmembrane helix</keyword>
<evidence type="ECO:0000313" key="7">
    <source>
        <dbReference type="Proteomes" id="UP001500298"/>
    </source>
</evidence>
<dbReference type="Pfam" id="PF13181">
    <property type="entry name" value="TPR_8"/>
    <property type="match status" value="1"/>
</dbReference>
<dbReference type="InterPro" id="IPR001932">
    <property type="entry name" value="PPM-type_phosphatase-like_dom"/>
</dbReference>
<evidence type="ECO:0000256" key="1">
    <source>
        <dbReference type="ARBA" id="ARBA00022737"/>
    </source>
</evidence>
<dbReference type="PROSITE" id="PS50005">
    <property type="entry name" value="TPR"/>
    <property type="match status" value="3"/>
</dbReference>
<dbReference type="InterPro" id="IPR011990">
    <property type="entry name" value="TPR-like_helical_dom_sf"/>
</dbReference>
<name>A0ABP9DKI5_9BACT</name>
<dbReference type="Gene3D" id="3.60.40.10">
    <property type="entry name" value="PPM-type phosphatase domain"/>
    <property type="match status" value="1"/>
</dbReference>
<keyword evidence="4" id="KW-0812">Transmembrane</keyword>
<sequence>MLLIPAGVMGQSSTVDSLQNLLSSDTLSMVHRVDVMNQLAVHSLRKSPAQAREIAKEALTYAEDIDYEQGIIHGYHKMGTAYWFERNYDSAAICYKEALKRDPEEKIRVSLLNNLGGVYTKQLDYETAISYYLQATQVASIALEHKVAILNNIAVIYLNQSDPRRGLNYYLQALEIEKQTGRKGNLAKLHQNIGNVYTDLGEYAKAESFLKEALRLQEKMENNSGKKKCYYAIARLRYKEQDTSKALLYARKSLTLSREQEDEGMEAQNLRLIGDVYYYKKDYALAERYYQTSLELHKELENMTGEVLLTKLLGMAYAQQGKRSAAELLLEHIALKDSLTGKERQEHIAQMQAKYDLFKKEKENETLRQAHSLQDAKLRQQQWMIGTFSVASLLLMALATVLFYQRKYSVRMHRALKEKHREIEKMNGDLSRSTSELQVLNQQLVHSNDALSIAKKNLEEYNIHVKQSINYALRIQQALLPTQKMVNRLFGNTCLLFRPRDVVSGDFYWCAEKNGFLYWAVVDCTGHGVPGAMMSMLGSNALDNILKSTSLTDPAKILIALQDRISLALKQSETNINDGMDLALCVYSPKARILRYAGARNPLCYIDEKGSLQVVKGAKRSIGGNRGIGNFEMFEMQLPPQPTTIYLFSDGYKDQFGGENNQRFMVKRFYRLLESLQTYNIAQQSSVLENALEEWMQASEAKQLDDVLVWGVRL</sequence>
<dbReference type="PANTHER" id="PTHR45641">
    <property type="entry name" value="TETRATRICOPEPTIDE REPEAT PROTEIN (AFU_ORTHOLOGUE AFUA_6G03870)"/>
    <property type="match status" value="1"/>
</dbReference>
<evidence type="ECO:0000259" key="5">
    <source>
        <dbReference type="Pfam" id="PF07228"/>
    </source>
</evidence>
<proteinExistence type="predicted"/>
<dbReference type="PANTHER" id="PTHR45641:SF19">
    <property type="entry name" value="NEPHROCYSTIN-3"/>
    <property type="match status" value="1"/>
</dbReference>
<feature type="transmembrane region" description="Helical" evidence="4">
    <location>
        <begin position="383"/>
        <end position="404"/>
    </location>
</feature>
<evidence type="ECO:0000256" key="4">
    <source>
        <dbReference type="SAM" id="Phobius"/>
    </source>
</evidence>
<reference evidence="7" key="1">
    <citation type="journal article" date="2019" name="Int. J. Syst. Evol. Microbiol.">
        <title>The Global Catalogue of Microorganisms (GCM) 10K type strain sequencing project: providing services to taxonomists for standard genome sequencing and annotation.</title>
        <authorList>
            <consortium name="The Broad Institute Genomics Platform"/>
            <consortium name="The Broad Institute Genome Sequencing Center for Infectious Disease"/>
            <person name="Wu L."/>
            <person name="Ma J."/>
        </authorList>
    </citation>
    <scope>NUCLEOTIDE SEQUENCE [LARGE SCALE GENOMIC DNA]</scope>
    <source>
        <strain evidence="7">JCM 18326</strain>
    </source>
</reference>
<keyword evidence="2 3" id="KW-0802">TPR repeat</keyword>
<dbReference type="PROSITE" id="PS50293">
    <property type="entry name" value="TPR_REGION"/>
    <property type="match status" value="1"/>
</dbReference>
<dbReference type="Gene3D" id="1.25.40.10">
    <property type="entry name" value="Tetratricopeptide repeat domain"/>
    <property type="match status" value="3"/>
</dbReference>
<dbReference type="Pfam" id="PF13424">
    <property type="entry name" value="TPR_12"/>
    <property type="match status" value="1"/>
</dbReference>
<feature type="repeat" description="TPR" evidence="3">
    <location>
        <begin position="267"/>
        <end position="300"/>
    </location>
</feature>
<organism evidence="6 7">
    <name type="scientific">Algivirga pacifica</name>
    <dbReference type="NCBI Taxonomy" id="1162670"/>
    <lineage>
        <taxon>Bacteria</taxon>
        <taxon>Pseudomonadati</taxon>
        <taxon>Bacteroidota</taxon>
        <taxon>Cytophagia</taxon>
        <taxon>Cytophagales</taxon>
        <taxon>Flammeovirgaceae</taxon>
        <taxon>Algivirga</taxon>
    </lineage>
</organism>
<comment type="caution">
    <text evidence="6">The sequence shown here is derived from an EMBL/GenBank/DDBJ whole genome shotgun (WGS) entry which is preliminary data.</text>
</comment>
<gene>
    <name evidence="6" type="ORF">GCM10023331_32520</name>
</gene>
<evidence type="ECO:0000313" key="6">
    <source>
        <dbReference type="EMBL" id="GAA4845198.1"/>
    </source>
</evidence>
<evidence type="ECO:0000256" key="3">
    <source>
        <dbReference type="PROSITE-ProRule" id="PRU00339"/>
    </source>
</evidence>
<feature type="domain" description="PPM-type phosphatase" evidence="5">
    <location>
        <begin position="519"/>
        <end position="712"/>
    </location>
</feature>
<feature type="repeat" description="TPR" evidence="3">
    <location>
        <begin position="72"/>
        <end position="105"/>
    </location>
</feature>